<evidence type="ECO:0000256" key="2">
    <source>
        <dbReference type="ARBA" id="ARBA00022527"/>
    </source>
</evidence>
<dbReference type="Proteomes" id="UP000594468">
    <property type="component" value="Chromosome"/>
</dbReference>
<evidence type="ECO:0000256" key="4">
    <source>
        <dbReference type="ARBA" id="ARBA00022741"/>
    </source>
</evidence>
<keyword evidence="6" id="KW-0067">ATP-binding</keyword>
<protein>
    <recommendedName>
        <fullName evidence="1">non-specific serine/threonine protein kinase</fullName>
        <ecNumber evidence="1">2.7.11.1</ecNumber>
    </recommendedName>
</protein>
<dbReference type="Gene3D" id="3.30.200.20">
    <property type="entry name" value="Phosphorylase Kinase, domain 1"/>
    <property type="match status" value="1"/>
</dbReference>
<evidence type="ECO:0000256" key="8">
    <source>
        <dbReference type="ARBA" id="ARBA00048679"/>
    </source>
</evidence>
<feature type="domain" description="Protein kinase" evidence="9">
    <location>
        <begin position="15"/>
        <end position="296"/>
    </location>
</feature>
<dbReference type="AlphaFoldDB" id="A0A7S8ECE9"/>
<sequence length="300" mass="33689">METSGPLLNTEIGPYRCMQVLGEGINHKLYHAIEPETDRLIALRVIPLNPHQSDLQYKSATLVRHIQAINSAYTVPVIDFGIDDDVLYIASPDMPGGSLESRFKRFHQDKAVHKQGIPWPSLGSALYLVERIAHALDDVHSAGYVHGLVDPINIMFDKKGHGYLGELGISQLTKLIFRLGDTNSLYVSRYAAPELWQGNRPQPASDQYSLACLAYELFTGELPFSGQSIYTLMKQHTEDAVMPPRFVRPELPDTLTIPFWRALAKPMEERYGNVGEFVDDLREALPDVARDVSPFFTEPL</sequence>
<dbReference type="PROSITE" id="PS50011">
    <property type="entry name" value="PROTEIN_KINASE_DOM"/>
    <property type="match status" value="1"/>
</dbReference>
<dbReference type="KEGG" id="pmet:G4Y79_08475"/>
<evidence type="ECO:0000313" key="11">
    <source>
        <dbReference type="Proteomes" id="UP000594468"/>
    </source>
</evidence>
<comment type="catalytic activity">
    <reaction evidence="7">
        <text>L-threonyl-[protein] + ATP = O-phospho-L-threonyl-[protein] + ADP + H(+)</text>
        <dbReference type="Rhea" id="RHEA:46608"/>
        <dbReference type="Rhea" id="RHEA-COMP:11060"/>
        <dbReference type="Rhea" id="RHEA-COMP:11605"/>
        <dbReference type="ChEBI" id="CHEBI:15378"/>
        <dbReference type="ChEBI" id="CHEBI:30013"/>
        <dbReference type="ChEBI" id="CHEBI:30616"/>
        <dbReference type="ChEBI" id="CHEBI:61977"/>
        <dbReference type="ChEBI" id="CHEBI:456216"/>
        <dbReference type="EC" id="2.7.11.1"/>
    </reaction>
</comment>
<dbReference type="GO" id="GO:0005524">
    <property type="term" value="F:ATP binding"/>
    <property type="evidence" value="ECO:0007669"/>
    <property type="project" value="UniProtKB-KW"/>
</dbReference>
<evidence type="ECO:0000256" key="7">
    <source>
        <dbReference type="ARBA" id="ARBA00047899"/>
    </source>
</evidence>
<evidence type="ECO:0000256" key="3">
    <source>
        <dbReference type="ARBA" id="ARBA00022679"/>
    </source>
</evidence>
<name>A0A7S8ECE9_9CHLR</name>
<keyword evidence="5 10" id="KW-0418">Kinase</keyword>
<dbReference type="Gene3D" id="1.10.510.10">
    <property type="entry name" value="Transferase(Phosphotransferase) domain 1"/>
    <property type="match status" value="1"/>
</dbReference>
<evidence type="ECO:0000256" key="5">
    <source>
        <dbReference type="ARBA" id="ARBA00022777"/>
    </source>
</evidence>
<keyword evidence="3" id="KW-0808">Transferase</keyword>
<dbReference type="CDD" id="cd14014">
    <property type="entry name" value="STKc_PknB_like"/>
    <property type="match status" value="1"/>
</dbReference>
<dbReference type="EC" id="2.7.11.1" evidence="1"/>
<evidence type="ECO:0000256" key="1">
    <source>
        <dbReference type="ARBA" id="ARBA00012513"/>
    </source>
</evidence>
<comment type="catalytic activity">
    <reaction evidence="8">
        <text>L-seryl-[protein] + ATP = O-phospho-L-seryl-[protein] + ADP + H(+)</text>
        <dbReference type="Rhea" id="RHEA:17989"/>
        <dbReference type="Rhea" id="RHEA-COMP:9863"/>
        <dbReference type="Rhea" id="RHEA-COMP:11604"/>
        <dbReference type="ChEBI" id="CHEBI:15378"/>
        <dbReference type="ChEBI" id="CHEBI:29999"/>
        <dbReference type="ChEBI" id="CHEBI:30616"/>
        <dbReference type="ChEBI" id="CHEBI:83421"/>
        <dbReference type="ChEBI" id="CHEBI:456216"/>
        <dbReference type="EC" id="2.7.11.1"/>
    </reaction>
</comment>
<dbReference type="InterPro" id="IPR011009">
    <property type="entry name" value="Kinase-like_dom_sf"/>
</dbReference>
<evidence type="ECO:0000313" key="10">
    <source>
        <dbReference type="EMBL" id="QPC84396.1"/>
    </source>
</evidence>
<reference evidence="10 11" key="1">
    <citation type="submission" date="2020-02" db="EMBL/GenBank/DDBJ databases">
        <authorList>
            <person name="Zheng R.K."/>
            <person name="Sun C.M."/>
        </authorList>
    </citation>
    <scope>NUCLEOTIDE SEQUENCE [LARGE SCALE GENOMIC DNA]</scope>
    <source>
        <strain evidence="11">rifampicinis</strain>
    </source>
</reference>
<dbReference type="Pfam" id="PF00069">
    <property type="entry name" value="Pkinase"/>
    <property type="match status" value="1"/>
</dbReference>
<gene>
    <name evidence="10" type="ORF">G4Y79_08475</name>
</gene>
<dbReference type="PANTHER" id="PTHR24361">
    <property type="entry name" value="MITOGEN-ACTIVATED KINASE KINASE KINASE"/>
    <property type="match status" value="1"/>
</dbReference>
<evidence type="ECO:0000259" key="9">
    <source>
        <dbReference type="PROSITE" id="PS50011"/>
    </source>
</evidence>
<dbReference type="SMART" id="SM00220">
    <property type="entry name" value="S_TKc"/>
    <property type="match status" value="1"/>
</dbReference>
<keyword evidence="11" id="KW-1185">Reference proteome</keyword>
<evidence type="ECO:0000256" key="6">
    <source>
        <dbReference type="ARBA" id="ARBA00022840"/>
    </source>
</evidence>
<dbReference type="GO" id="GO:0005737">
    <property type="term" value="C:cytoplasm"/>
    <property type="evidence" value="ECO:0007669"/>
    <property type="project" value="TreeGrafter"/>
</dbReference>
<organism evidence="10 11">
    <name type="scientific">Phototrophicus methaneseepsis</name>
    <dbReference type="NCBI Taxonomy" id="2710758"/>
    <lineage>
        <taxon>Bacteria</taxon>
        <taxon>Bacillati</taxon>
        <taxon>Chloroflexota</taxon>
        <taxon>Candidatus Thermofontia</taxon>
        <taxon>Phototrophicales</taxon>
        <taxon>Phototrophicaceae</taxon>
        <taxon>Phototrophicus</taxon>
    </lineage>
</organism>
<keyword evidence="4" id="KW-0547">Nucleotide-binding</keyword>
<dbReference type="InterPro" id="IPR000719">
    <property type="entry name" value="Prot_kinase_dom"/>
</dbReference>
<dbReference type="SUPFAM" id="SSF56112">
    <property type="entry name" value="Protein kinase-like (PK-like)"/>
    <property type="match status" value="1"/>
</dbReference>
<dbReference type="GO" id="GO:0004674">
    <property type="term" value="F:protein serine/threonine kinase activity"/>
    <property type="evidence" value="ECO:0007669"/>
    <property type="project" value="UniProtKB-KW"/>
</dbReference>
<dbReference type="EMBL" id="CP062983">
    <property type="protein sequence ID" value="QPC84396.1"/>
    <property type="molecule type" value="Genomic_DNA"/>
</dbReference>
<proteinExistence type="predicted"/>
<accession>A0A7S8ECE9</accession>
<dbReference type="RefSeq" id="WP_195172459.1">
    <property type="nucleotide sequence ID" value="NZ_CP062983.1"/>
</dbReference>
<dbReference type="InterPro" id="IPR053235">
    <property type="entry name" value="Ser_Thr_kinase"/>
</dbReference>
<dbReference type="PANTHER" id="PTHR24361:SF433">
    <property type="entry name" value="PROTEIN KINASE DOMAIN-CONTAINING PROTEIN"/>
    <property type="match status" value="1"/>
</dbReference>
<keyword evidence="2 10" id="KW-0723">Serine/threonine-protein kinase</keyword>